<keyword evidence="3" id="KW-1185">Reference proteome</keyword>
<proteinExistence type="predicted"/>
<sequence length="206" mass="22470">MALLQAEQDSFQGTLSSTLGSLKAAQDLQQDAEETHKRVIERMLTGRQRETAHERQYLSRLAAADQNESSSVTGYVQRIIGETSQLVSTVCRHEAAAVEGVEAVRRIRSEAASILPTGSQGLGPSTMALTEAGAGLASGIESICALKRGFETQVQRDRVLEEELSSELQVVQGECRELRSELAGLADTHARKESERETTLLRSHKH</sequence>
<organism evidence="2 3">
    <name type="scientific">Kipferlia bialata</name>
    <dbReference type="NCBI Taxonomy" id="797122"/>
    <lineage>
        <taxon>Eukaryota</taxon>
        <taxon>Metamonada</taxon>
        <taxon>Carpediemonas-like organisms</taxon>
        <taxon>Kipferlia</taxon>
    </lineage>
</organism>
<accession>A0A9K3DE12</accession>
<reference evidence="2 3" key="1">
    <citation type="journal article" date="2018" name="PLoS ONE">
        <title>The draft genome of Kipferlia bialata reveals reductive genome evolution in fornicate parasites.</title>
        <authorList>
            <person name="Tanifuji G."/>
            <person name="Takabayashi S."/>
            <person name="Kume K."/>
            <person name="Takagi M."/>
            <person name="Nakayama T."/>
            <person name="Kamikawa R."/>
            <person name="Inagaki Y."/>
            <person name="Hashimoto T."/>
        </authorList>
    </citation>
    <scope>NUCLEOTIDE SEQUENCE [LARGE SCALE GENOMIC DNA]</scope>
    <source>
        <strain evidence="2">NY0173</strain>
    </source>
</reference>
<evidence type="ECO:0000313" key="3">
    <source>
        <dbReference type="Proteomes" id="UP000265618"/>
    </source>
</evidence>
<gene>
    <name evidence="2" type="ORF">KIPB_015895</name>
</gene>
<comment type="caution">
    <text evidence="2">The sequence shown here is derived from an EMBL/GenBank/DDBJ whole genome shotgun (WGS) entry which is preliminary data.</text>
</comment>
<feature type="non-terminal residue" evidence="2">
    <location>
        <position position="1"/>
    </location>
</feature>
<dbReference type="AlphaFoldDB" id="A0A9K3DE12"/>
<feature type="region of interest" description="Disordered" evidence="1">
    <location>
        <begin position="186"/>
        <end position="206"/>
    </location>
</feature>
<evidence type="ECO:0000256" key="1">
    <source>
        <dbReference type="SAM" id="MobiDB-lite"/>
    </source>
</evidence>
<protein>
    <submittedName>
        <fullName evidence="2">Uncharacterized protein</fullName>
    </submittedName>
</protein>
<dbReference type="Proteomes" id="UP000265618">
    <property type="component" value="Unassembled WGS sequence"/>
</dbReference>
<dbReference type="EMBL" id="BDIP01009255">
    <property type="protein sequence ID" value="GIQ92239.1"/>
    <property type="molecule type" value="Genomic_DNA"/>
</dbReference>
<feature type="compositionally biased region" description="Basic and acidic residues" evidence="1">
    <location>
        <begin position="188"/>
        <end position="199"/>
    </location>
</feature>
<name>A0A9K3DE12_9EUKA</name>
<evidence type="ECO:0000313" key="2">
    <source>
        <dbReference type="EMBL" id="GIQ92239.1"/>
    </source>
</evidence>